<reference evidence="2" key="1">
    <citation type="journal article" date="2023" name="Mol. Biol. Evol.">
        <title>Third-Generation Sequencing Reveals the Adaptive Role of the Epigenome in Three Deep-Sea Polychaetes.</title>
        <authorList>
            <person name="Perez M."/>
            <person name="Aroh O."/>
            <person name="Sun Y."/>
            <person name="Lan Y."/>
            <person name="Juniper S.K."/>
            <person name="Young C.R."/>
            <person name="Angers B."/>
            <person name="Qian P.Y."/>
        </authorList>
    </citation>
    <scope>NUCLEOTIDE SEQUENCE</scope>
    <source>
        <strain evidence="2">P08H-3</strain>
    </source>
</reference>
<dbReference type="Pfam" id="PF15691">
    <property type="entry name" value="PPP1R32"/>
    <property type="match status" value="1"/>
</dbReference>
<proteinExistence type="predicted"/>
<accession>A0AAD9IUE8</accession>
<dbReference type="InterPro" id="IPR031410">
    <property type="entry name" value="SAXO4"/>
</dbReference>
<name>A0AAD9IUE8_9ANNE</name>
<protein>
    <submittedName>
        <fullName evidence="2">Uncharacterized protein</fullName>
    </submittedName>
</protein>
<organism evidence="2 3">
    <name type="scientific">Paralvinella palmiformis</name>
    <dbReference type="NCBI Taxonomy" id="53620"/>
    <lineage>
        <taxon>Eukaryota</taxon>
        <taxon>Metazoa</taxon>
        <taxon>Spiralia</taxon>
        <taxon>Lophotrochozoa</taxon>
        <taxon>Annelida</taxon>
        <taxon>Polychaeta</taxon>
        <taxon>Sedentaria</taxon>
        <taxon>Canalipalpata</taxon>
        <taxon>Terebellida</taxon>
        <taxon>Terebelliformia</taxon>
        <taxon>Alvinellidae</taxon>
        <taxon>Paralvinella</taxon>
    </lineage>
</organism>
<dbReference type="AlphaFoldDB" id="A0AAD9IUE8"/>
<sequence>MGKQPFGVPNRHVQKSKGGDTDLMKFYCTQYETTYGRKFSKFQPQQGKHTGTGYLSNFRPGVYYSGRLDEVDNPVMGHLVADNYASVTTKHYQPYQGPDGHEPLPNSCKQTPGGFVRQKPLNIPTTDEVRSMCIDTRIASAPADVMPRYKPHLHKIQPKDPVENENFGYGPGCMTTETSQKFKGQQPDRSGLSHKPVGPKEGSGFIHGHNEEPITFHSDYAYKEDVPGWFTPRPTGISIMTTDYRPTVFPKGDETLPRIANRSVHDTGFTSGTKAQVGFVHRVMSDAYDKADDVPSAKREWAKKQDPTEYLNMIHPNNYSSITKATFKGQQMPDQSEPSKLGKATVGNKELSGYSENNDRFITTADNPARFITHYQTRFQDKTPVGVDREGHTWGGVQPQKPDGFTRSTKVHNLAEEVDTTATIRRLQPYVARSIKSRDPFFDDHTYDNKLHSSTLQRSITMPVA</sequence>
<dbReference type="EMBL" id="JAODUP010001257">
    <property type="protein sequence ID" value="KAK2140763.1"/>
    <property type="molecule type" value="Genomic_DNA"/>
</dbReference>
<evidence type="ECO:0000256" key="1">
    <source>
        <dbReference type="SAM" id="MobiDB-lite"/>
    </source>
</evidence>
<dbReference type="PANTHER" id="PTHR34349:SF1">
    <property type="entry name" value="PROTEIN PHOSPHATASE 1 REGULATORY SUBUNIT 32"/>
    <property type="match status" value="1"/>
</dbReference>
<gene>
    <name evidence="2" type="ORF">LSH36_1255g00001</name>
</gene>
<dbReference type="GO" id="GO:0019902">
    <property type="term" value="F:phosphatase binding"/>
    <property type="evidence" value="ECO:0007669"/>
    <property type="project" value="TreeGrafter"/>
</dbReference>
<keyword evidence="3" id="KW-1185">Reference proteome</keyword>
<evidence type="ECO:0000313" key="3">
    <source>
        <dbReference type="Proteomes" id="UP001208570"/>
    </source>
</evidence>
<evidence type="ECO:0000313" key="2">
    <source>
        <dbReference type="EMBL" id="KAK2140763.1"/>
    </source>
</evidence>
<feature type="compositionally biased region" description="Polar residues" evidence="1">
    <location>
        <begin position="328"/>
        <end position="338"/>
    </location>
</feature>
<comment type="caution">
    <text evidence="2">The sequence shown here is derived from an EMBL/GenBank/DDBJ whole genome shotgun (WGS) entry which is preliminary data.</text>
</comment>
<dbReference type="Proteomes" id="UP001208570">
    <property type="component" value="Unassembled WGS sequence"/>
</dbReference>
<dbReference type="PANTHER" id="PTHR34349">
    <property type="entry name" value="PROTEIN PHOSPHATASE 1 REGULATORY SUBUNIT 32"/>
    <property type="match status" value="1"/>
</dbReference>
<feature type="region of interest" description="Disordered" evidence="1">
    <location>
        <begin position="328"/>
        <end position="352"/>
    </location>
</feature>
<feature type="region of interest" description="Disordered" evidence="1">
    <location>
        <begin position="178"/>
        <end position="199"/>
    </location>
</feature>